<dbReference type="EMBL" id="JBHUHZ010000001">
    <property type="protein sequence ID" value="MFD2161255.1"/>
    <property type="molecule type" value="Genomic_DNA"/>
</dbReference>
<dbReference type="Pfam" id="PF01370">
    <property type="entry name" value="Epimerase"/>
    <property type="match status" value="1"/>
</dbReference>
<evidence type="ECO:0000313" key="3">
    <source>
        <dbReference type="Proteomes" id="UP001597387"/>
    </source>
</evidence>
<accession>A0ABW4ZH44</accession>
<dbReference type="PANTHER" id="PTHR48079:SF6">
    <property type="entry name" value="NAD(P)-BINDING DOMAIN-CONTAINING PROTEIN-RELATED"/>
    <property type="match status" value="1"/>
</dbReference>
<protein>
    <submittedName>
        <fullName evidence="2">NAD-dependent epimerase/dehydratase family protein</fullName>
    </submittedName>
</protein>
<sequence>MILVTGATGFLGSELVKQLLDSGENVRALKRSGSSIPQILQNCESIRWFEADILDYFALEEALDGISQVYHCAALLSFTAEDKKRQLTINKEGTQHIVNLCLDKNIQKLLHVSSVAAVGESKDSSLITEENQWQFDGTQQGYSVSKYESEMEVWRAMAEGLNAVIVNPSIIIGKNAATKGSGQIFETVRKGIKFYTNGTNGFVDVEDVARAMILLMKSDISGERFIINAENRSLKEILTEAAKNFDHTPPAINAKPWMMELAWRGAGLLSLFNGKKYGLTKDTARNAFKKSAYSNAKFGQLFPDFTYKPIKISIKEICDALKK</sequence>
<dbReference type="InterPro" id="IPR001509">
    <property type="entry name" value="Epimerase_deHydtase"/>
</dbReference>
<name>A0ABW4ZH44_9SPHI</name>
<evidence type="ECO:0000259" key="1">
    <source>
        <dbReference type="Pfam" id="PF01370"/>
    </source>
</evidence>
<reference evidence="3" key="1">
    <citation type="journal article" date="2019" name="Int. J. Syst. Evol. Microbiol.">
        <title>The Global Catalogue of Microorganisms (GCM) 10K type strain sequencing project: providing services to taxonomists for standard genome sequencing and annotation.</title>
        <authorList>
            <consortium name="The Broad Institute Genomics Platform"/>
            <consortium name="The Broad Institute Genome Sequencing Center for Infectious Disease"/>
            <person name="Wu L."/>
            <person name="Ma J."/>
        </authorList>
    </citation>
    <scope>NUCLEOTIDE SEQUENCE [LARGE SCALE GENOMIC DNA]</scope>
    <source>
        <strain evidence="3">KCTC 42217</strain>
    </source>
</reference>
<dbReference type="InterPro" id="IPR051783">
    <property type="entry name" value="NAD(P)-dependent_oxidoreduct"/>
</dbReference>
<dbReference type="RefSeq" id="WP_255899802.1">
    <property type="nucleotide sequence ID" value="NZ_JAFMZO010000001.1"/>
</dbReference>
<dbReference type="PANTHER" id="PTHR48079">
    <property type="entry name" value="PROTEIN YEEZ"/>
    <property type="match status" value="1"/>
</dbReference>
<gene>
    <name evidence="2" type="ORF">ACFSJU_02565</name>
</gene>
<proteinExistence type="predicted"/>
<keyword evidence="3" id="KW-1185">Reference proteome</keyword>
<comment type="caution">
    <text evidence="2">The sequence shown here is derived from an EMBL/GenBank/DDBJ whole genome shotgun (WGS) entry which is preliminary data.</text>
</comment>
<dbReference type="Proteomes" id="UP001597387">
    <property type="component" value="Unassembled WGS sequence"/>
</dbReference>
<dbReference type="InterPro" id="IPR036291">
    <property type="entry name" value="NAD(P)-bd_dom_sf"/>
</dbReference>
<dbReference type="SUPFAM" id="SSF51735">
    <property type="entry name" value="NAD(P)-binding Rossmann-fold domains"/>
    <property type="match status" value="1"/>
</dbReference>
<organism evidence="2 3">
    <name type="scientific">Paradesertivirga mongoliensis</name>
    <dbReference type="NCBI Taxonomy" id="2100740"/>
    <lineage>
        <taxon>Bacteria</taxon>
        <taxon>Pseudomonadati</taxon>
        <taxon>Bacteroidota</taxon>
        <taxon>Sphingobacteriia</taxon>
        <taxon>Sphingobacteriales</taxon>
        <taxon>Sphingobacteriaceae</taxon>
        <taxon>Paradesertivirga</taxon>
    </lineage>
</organism>
<feature type="domain" description="NAD-dependent epimerase/dehydratase" evidence="1">
    <location>
        <begin position="2"/>
        <end position="225"/>
    </location>
</feature>
<dbReference type="Gene3D" id="3.40.50.720">
    <property type="entry name" value="NAD(P)-binding Rossmann-like Domain"/>
    <property type="match status" value="1"/>
</dbReference>
<evidence type="ECO:0000313" key="2">
    <source>
        <dbReference type="EMBL" id="MFD2161255.1"/>
    </source>
</evidence>